<protein>
    <submittedName>
        <fullName evidence="3">Hypothetical_protein</fullName>
    </submittedName>
</protein>
<gene>
    <name evidence="2" type="ORF">HINF_LOCUS29149</name>
    <name evidence="3" type="ORF">HINF_LOCUS30338</name>
</gene>
<dbReference type="Proteomes" id="UP001642409">
    <property type="component" value="Unassembled WGS sequence"/>
</dbReference>
<feature type="compositionally biased region" description="Basic and acidic residues" evidence="1">
    <location>
        <begin position="353"/>
        <end position="437"/>
    </location>
</feature>
<accession>A0AA86PKR1</accession>
<keyword evidence="4" id="KW-1185">Reference proteome</keyword>
<reference evidence="2" key="1">
    <citation type="submission" date="2023-06" db="EMBL/GenBank/DDBJ databases">
        <authorList>
            <person name="Kurt Z."/>
        </authorList>
    </citation>
    <scope>NUCLEOTIDE SEQUENCE</scope>
</reference>
<name>A0AA86PKR1_9EUKA</name>
<evidence type="ECO:0000313" key="4">
    <source>
        <dbReference type="Proteomes" id="UP001642409"/>
    </source>
</evidence>
<evidence type="ECO:0000256" key="1">
    <source>
        <dbReference type="SAM" id="MobiDB-lite"/>
    </source>
</evidence>
<comment type="caution">
    <text evidence="2">The sequence shown here is derived from an EMBL/GenBank/DDBJ whole genome shotgun (WGS) entry which is preliminary data.</text>
</comment>
<organism evidence="2">
    <name type="scientific">Hexamita inflata</name>
    <dbReference type="NCBI Taxonomy" id="28002"/>
    <lineage>
        <taxon>Eukaryota</taxon>
        <taxon>Metamonada</taxon>
        <taxon>Diplomonadida</taxon>
        <taxon>Hexamitidae</taxon>
        <taxon>Hexamitinae</taxon>
        <taxon>Hexamita</taxon>
    </lineage>
</organism>
<feature type="region of interest" description="Disordered" evidence="1">
    <location>
        <begin position="303"/>
        <end position="441"/>
    </location>
</feature>
<feature type="compositionally biased region" description="Basic and acidic residues" evidence="1">
    <location>
        <begin position="303"/>
        <end position="321"/>
    </location>
</feature>
<sequence>MILSEVPITDWFEDDDAEEEIQKLLTKFLTTINKASKTLYDQTMIGATAKAILQKETHRLLFEFLYTHSQFEIEIDPAVINKKTLFLTVNNCSLSDTHGEVDFKPFKPLLARRFKMLCDDEQYDLAFKIPSNLNENTYHIDVSAEVMHGTIIAHSPYCLRLSMLEASAPRNNKQIKAIVKPYVSVFKHYSQVQNYSSILLFQQEKSIIKTNTQLVKDFDCFDLQNIQIVPSFPSKEETMFVQKNLNEFSNKHVGNKDDEVTLDEIPVADSFTIFMLKMQKKIDSIKVKKGIVTQEEKVTDEKVKTAVTNEKTEKPEEEGKRTKIKVKMTPEQLQAAKEEKEAKKLKQQQEMQKQQEEEKLKKAQERAAEKAAEKAAAEKQKAEEAAKQQKIKEVEKKKEAAKIEDKKQEVKVTEQKPQPKEHKQDKNVIEQKPKEVQKPVQPVAPTKQVYQNTHIAPTAVIVPEAEKKSLLPVFVSLKFTAESFIQYQPSLQSQKAKEIQNLCQQIDQQFTLLALYVNQMKFKKPNIQNSYMLAFLVEVQHLDEKLLNELKNNLKLLIVNLNFKTKSIYLNSILRQIQVTVQKLVKNHQKSYNLNNCLQIHGMQIEDERVNMELWNGREDYCLEFCVQLLGEELGETVRSILDQL</sequence>
<evidence type="ECO:0000313" key="2">
    <source>
        <dbReference type="EMBL" id="CAI9941504.1"/>
    </source>
</evidence>
<evidence type="ECO:0000313" key="3">
    <source>
        <dbReference type="EMBL" id="CAL6025500.1"/>
    </source>
</evidence>
<dbReference type="EMBL" id="CAXDID020000099">
    <property type="protein sequence ID" value="CAL6025500.1"/>
    <property type="molecule type" value="Genomic_DNA"/>
</dbReference>
<proteinExistence type="predicted"/>
<reference evidence="3 4" key="2">
    <citation type="submission" date="2024-07" db="EMBL/GenBank/DDBJ databases">
        <authorList>
            <person name="Akdeniz Z."/>
        </authorList>
    </citation>
    <scope>NUCLEOTIDE SEQUENCE [LARGE SCALE GENOMIC DNA]</scope>
</reference>
<dbReference type="AlphaFoldDB" id="A0AA86PKR1"/>
<dbReference type="EMBL" id="CATOUU010000694">
    <property type="protein sequence ID" value="CAI9941504.1"/>
    <property type="molecule type" value="Genomic_DNA"/>
</dbReference>